<comment type="caution">
    <text evidence="1">The sequence shown here is derived from an EMBL/GenBank/DDBJ whole genome shotgun (WGS) entry which is preliminary data.</text>
</comment>
<reference evidence="1 2" key="1">
    <citation type="journal article" date="2017" name="Genome Biol. Evol.">
        <title>Phytophthora megakarya and P. palmivora, closely related causal agents of cacao black pod rot, underwent increases in genome sizes and gene numbers by different mechanisms.</title>
        <authorList>
            <person name="Ali S.S."/>
            <person name="Shao J."/>
            <person name="Lary D.J."/>
            <person name="Kronmiller B."/>
            <person name="Shen D."/>
            <person name="Strem M.D."/>
            <person name="Amoako-Attah I."/>
            <person name="Akrofi A.Y."/>
            <person name="Begoude B.A."/>
            <person name="Ten Hoopen G.M."/>
            <person name="Coulibaly K."/>
            <person name="Kebe B.I."/>
            <person name="Melnick R.L."/>
            <person name="Guiltinan M.J."/>
            <person name="Tyler B.M."/>
            <person name="Meinhardt L.W."/>
            <person name="Bailey B.A."/>
        </authorList>
    </citation>
    <scope>NUCLEOTIDE SEQUENCE [LARGE SCALE GENOMIC DNA]</scope>
    <source>
        <strain evidence="2">sbr112.9</strain>
    </source>
</reference>
<dbReference type="Proteomes" id="UP000237271">
    <property type="component" value="Unassembled WGS sequence"/>
</dbReference>
<proteinExistence type="predicted"/>
<name>A0A2P4YQ38_9STRA</name>
<evidence type="ECO:0000313" key="2">
    <source>
        <dbReference type="Proteomes" id="UP000237271"/>
    </source>
</evidence>
<feature type="non-terminal residue" evidence="1">
    <location>
        <position position="292"/>
    </location>
</feature>
<organism evidence="1 2">
    <name type="scientific">Phytophthora palmivora</name>
    <dbReference type="NCBI Taxonomy" id="4796"/>
    <lineage>
        <taxon>Eukaryota</taxon>
        <taxon>Sar</taxon>
        <taxon>Stramenopiles</taxon>
        <taxon>Oomycota</taxon>
        <taxon>Peronosporomycetes</taxon>
        <taxon>Peronosporales</taxon>
        <taxon>Peronosporaceae</taxon>
        <taxon>Phytophthora</taxon>
    </lineage>
</organism>
<gene>
    <name evidence="1" type="ORF">PHPALM_2289</name>
</gene>
<protein>
    <submittedName>
        <fullName evidence="1">Uncharacterized protein</fullName>
    </submittedName>
</protein>
<accession>A0A2P4YQ38</accession>
<sequence>MIQTRAQMKEKSLWKFRYCWTSRNTGLKWTRRAMGRPSDARLYPQSDRIYIKVDWEHNNHDSDEGIVPEEVCLKFGYSSTPVACFMVPQTDPLFVTPNAKEGSHILYFTDKSGEEILAATTFQVVVPTADLVDIFTSKTEGSDSEYLMATIRTKLFDPFDPTFRVCVLLDDSFDCLDPEWMVVDESEVSHATHKEAVRQSVTFRSPLDHVPFNYGTRHEISILLLTATNKAVHLTKTLAFNAAPIVNPLERTSMLHILDPRLHTPQRPQSCPESIISAPTLRWICELWRHEW</sequence>
<dbReference type="AlphaFoldDB" id="A0A2P4YQ38"/>
<evidence type="ECO:0000313" key="1">
    <source>
        <dbReference type="EMBL" id="POM79935.1"/>
    </source>
</evidence>
<dbReference type="EMBL" id="NCKW01000860">
    <property type="protein sequence ID" value="POM79935.1"/>
    <property type="molecule type" value="Genomic_DNA"/>
</dbReference>
<keyword evidence="2" id="KW-1185">Reference proteome</keyword>
<dbReference type="OrthoDB" id="288590at2759"/>